<dbReference type="EMBL" id="JADGII010000009">
    <property type="protein sequence ID" value="MBF0636853.1"/>
    <property type="molecule type" value="Genomic_DNA"/>
</dbReference>
<evidence type="ECO:0000313" key="2">
    <source>
        <dbReference type="EMBL" id="MBF0636853.1"/>
    </source>
</evidence>
<dbReference type="RefSeq" id="WP_175186644.1">
    <property type="nucleotide sequence ID" value="NZ_JABVZQ010000001.1"/>
</dbReference>
<organism evidence="2 3">
    <name type="scientific">Prosthecochloris ethylica</name>
    <dbReference type="NCBI Taxonomy" id="2743976"/>
    <lineage>
        <taxon>Bacteria</taxon>
        <taxon>Pseudomonadati</taxon>
        <taxon>Chlorobiota</taxon>
        <taxon>Chlorobiia</taxon>
        <taxon>Chlorobiales</taxon>
        <taxon>Chlorobiaceae</taxon>
        <taxon>Prosthecochloris</taxon>
    </lineage>
</organism>
<keyword evidence="1" id="KW-0175">Coiled coil</keyword>
<protein>
    <submittedName>
        <fullName evidence="2">Uncharacterized protein</fullName>
    </submittedName>
</protein>
<comment type="caution">
    <text evidence="2">The sequence shown here is derived from an EMBL/GenBank/DDBJ whole genome shotgun (WGS) entry which is preliminary data.</text>
</comment>
<dbReference type="Proteomes" id="UP000619838">
    <property type="component" value="Unassembled WGS sequence"/>
</dbReference>
<proteinExistence type="predicted"/>
<name>A0ABR9XSD0_9CHLB</name>
<reference evidence="2 3" key="1">
    <citation type="journal article" date="2020" name="Microorganisms">
        <title>Simultaneous Genome Sequencing of Prosthecochloris ethylica and Desulfuromonas acetoxidans within a Syntrophic Mixture Reveals Unique Pili and Protein Interactions.</title>
        <authorList>
            <person name="Kyndt J.A."/>
            <person name="Van Beeumen J.J."/>
            <person name="Meyer T.E."/>
        </authorList>
    </citation>
    <scope>NUCLEOTIDE SEQUENCE [LARGE SCALE GENOMIC DNA]</scope>
    <source>
        <strain evidence="2 3">N3</strain>
    </source>
</reference>
<accession>A0ABR9XSD0</accession>
<keyword evidence="3" id="KW-1185">Reference proteome</keyword>
<gene>
    <name evidence="2" type="ORF">INT08_06665</name>
</gene>
<feature type="coiled-coil region" evidence="1">
    <location>
        <begin position="298"/>
        <end position="325"/>
    </location>
</feature>
<sequence>MNKFSTEFPIKGEYSIDDVLNLACEWISGSPHSGFCADDLNRLLVKNDDKLEEDNESVEVGRVELDAFVLGGLRYIKSEGDGLIWTSTIVSKKDDDVHLVNISVECEAINPSVRLPFPKKPYLIKLLIERFGGGNDGHISVLDKPHYFSEFDYNYASDVIYGKCLNGLPSVYVSADFSDGYVLDPAKLARDLSGIAHVFVEPNRGFSYKVKSLTRSRNVYGGTVGVYWPEGFEKRGYYHDTEESSDSIYRKIVKDVSSAVSNRRSEKSCDWLFLRECIVKNKYEELKADGSAELNDFVNAFDEEVKLYKQRLSDAEQEIQRLRGESYAIKKYSVDDDLSLFNLGNEQEFYKSEALGFVLDLLRDALKNIPEETRKYHLIRDIVDSNSSDGMAVEMREKIKAMFKTYDGMNAKIRNELSRMGFDVTEDGKHYKLVFKGDGRYTFSVSKTSGDHRSGKNLASKINQKLF</sequence>
<evidence type="ECO:0000256" key="1">
    <source>
        <dbReference type="SAM" id="Coils"/>
    </source>
</evidence>
<evidence type="ECO:0000313" key="3">
    <source>
        <dbReference type="Proteomes" id="UP000619838"/>
    </source>
</evidence>